<evidence type="ECO:0000256" key="1">
    <source>
        <dbReference type="SAM" id="MobiDB-lite"/>
    </source>
</evidence>
<name>A0A5M9M8W2_9EURO</name>
<dbReference type="Proteomes" id="UP000324241">
    <property type="component" value="Unassembled WGS sequence"/>
</dbReference>
<evidence type="ECO:0000313" key="2">
    <source>
        <dbReference type="EMBL" id="KAA8641363.1"/>
    </source>
</evidence>
<protein>
    <submittedName>
        <fullName evidence="2">Uncharacterized protein</fullName>
    </submittedName>
</protein>
<dbReference type="GeneID" id="54324667"/>
<organism evidence="2 3">
    <name type="scientific">Aspergillus tanneri</name>
    <dbReference type="NCBI Taxonomy" id="1220188"/>
    <lineage>
        <taxon>Eukaryota</taxon>
        <taxon>Fungi</taxon>
        <taxon>Dikarya</taxon>
        <taxon>Ascomycota</taxon>
        <taxon>Pezizomycotina</taxon>
        <taxon>Eurotiomycetes</taxon>
        <taxon>Eurotiomycetidae</taxon>
        <taxon>Eurotiales</taxon>
        <taxon>Aspergillaceae</taxon>
        <taxon>Aspergillus</taxon>
        <taxon>Aspergillus subgen. Circumdati</taxon>
    </lineage>
</organism>
<reference evidence="2 3" key="1">
    <citation type="submission" date="2019-08" db="EMBL/GenBank/DDBJ databases">
        <title>The genome sequence of a newly discovered highly antifungal drug resistant Aspergillus species, Aspergillus tanneri NIH 1004.</title>
        <authorList>
            <person name="Mounaud S."/>
            <person name="Singh I."/>
            <person name="Joardar V."/>
            <person name="Pakala S."/>
            <person name="Pakala S."/>
            <person name="Venepally P."/>
            <person name="Chung J.K."/>
            <person name="Losada L."/>
            <person name="Nierman W.C."/>
        </authorList>
    </citation>
    <scope>NUCLEOTIDE SEQUENCE [LARGE SCALE GENOMIC DNA]</scope>
    <source>
        <strain evidence="2 3">NIH1004</strain>
    </source>
</reference>
<gene>
    <name evidence="2" type="ORF">ATNIH1004_001965</name>
</gene>
<comment type="caution">
    <text evidence="2">The sequence shown here is derived from an EMBL/GenBank/DDBJ whole genome shotgun (WGS) entry which is preliminary data.</text>
</comment>
<feature type="region of interest" description="Disordered" evidence="1">
    <location>
        <begin position="135"/>
        <end position="161"/>
    </location>
</feature>
<sequence>MRLLLPWALDKAAEVCQAAAIFAPQYGAPAAVNQDDDHARLALIYPRLQNTQNDLERKVNAQPGKNLAAVKRIQPEVWLFMGKFSTTGPCRRSSLSSAFHITLGLFWCRYGTCGTRVPGERPKHANVDQLAAGNSNAPLAGSSPVAESFLGPEGHPRAHAVDTVLTPQDRQPRRNKDRRGTIGRFAAGRFSKTSVFAPLHASAWKPALTRWNSLHRLLCHSPTPATARVEEMPDFQESRDHPLKSATLVTSKGYSANLSAALLNRLTSPSSIRTAPSNKSGIHEELWKYWRNYTVRAFQALLRD</sequence>
<evidence type="ECO:0000313" key="3">
    <source>
        <dbReference type="Proteomes" id="UP000324241"/>
    </source>
</evidence>
<dbReference type="EMBL" id="QUQM01000013">
    <property type="protein sequence ID" value="KAA8641363.1"/>
    <property type="molecule type" value="Genomic_DNA"/>
</dbReference>
<proteinExistence type="predicted"/>
<dbReference type="RefSeq" id="XP_033420725.1">
    <property type="nucleotide sequence ID" value="XM_033566660.1"/>
</dbReference>
<dbReference type="AlphaFoldDB" id="A0A5M9M8W2"/>
<accession>A0A5M9M8W2</accession>